<evidence type="ECO:0000256" key="6">
    <source>
        <dbReference type="ARBA" id="ARBA00022989"/>
    </source>
</evidence>
<dbReference type="PANTHER" id="PTHR37205:SF1">
    <property type="entry name" value="F23A5.30 PROTEIN"/>
    <property type="match status" value="1"/>
</dbReference>
<gene>
    <name evidence="13" type="ORF">FNV43_RR07086</name>
</gene>
<feature type="transmembrane region" description="Helical" evidence="11">
    <location>
        <begin position="63"/>
        <end position="79"/>
    </location>
</feature>
<dbReference type="EMBL" id="VOIH02000003">
    <property type="protein sequence ID" value="KAF3450997.1"/>
    <property type="molecule type" value="Genomic_DNA"/>
</dbReference>
<feature type="compositionally biased region" description="Low complexity" evidence="10">
    <location>
        <begin position="683"/>
        <end position="695"/>
    </location>
</feature>
<dbReference type="SUPFAM" id="SSF57850">
    <property type="entry name" value="RING/U-box"/>
    <property type="match status" value="1"/>
</dbReference>
<evidence type="ECO:0000256" key="5">
    <source>
        <dbReference type="ARBA" id="ARBA00022824"/>
    </source>
</evidence>
<dbReference type="OrthoDB" id="17366at2759"/>
<feature type="compositionally biased region" description="Polar residues" evidence="10">
    <location>
        <begin position="842"/>
        <end position="855"/>
    </location>
</feature>
<accession>A0A8K0MM18</accession>
<keyword evidence="8" id="KW-0862">Zinc</keyword>
<sequence>MKHKTQQTTKKAATAPASASASASKSAAEAFLIHLISAIGLAVSFWAARNVYSINLISHPSPTLRLIWVVQCPIVILLYSRYRQNRQHCSYWKAVGRGMLGLPVGALVIAFGAIAFGAPIGIKYLPRTINWSLMMSLFTVVPTAAVFGSSWTDWQRIFAYTKPVEIVDYMISLPAHGAIIGAWFGAWPMPLDWERPWQEWPICVSYGAIAGYLVAMVASFGFILVRGSCFLSCVRGASSEPTEPEPEPVAPASSGTKPASRNHEAAESAESRLSSELKALTPGAFGQTWGHVDPTTEPFKISLTALKAPKPPNSSTALSLPLPSSPSPTLNTATQRHVIVTYRHCTVFLAIIKYKIMANDSLKAEDKPPGSTCPLQWNELGFPVVNNEFVNSSGIVNPAGANNPNTCTSIPFPPLPRGEMCVTPQYYTNEMSLSGLMTDLSNLIHPYNPKYVHEALHGKDEEPVLSFPSPEGTNGLVLDFPCPGGNMNAFRQHHTLDYPVAPDNVISVAAHVNTLQNPYTIDQFVSNSGDSASSLQMINQNGEVNGTSIGRPQIIRNFPNPGGNTPVLCHTADNEEMGMNNDIWRSAIQSIFPEEFDGSFLTLGIVDNTETLSKSNSFGRNVGSNNERVVLPQPIYGQSQNHSLETAKTSSSESSMIFPSIGITGSTSLSDQSGQEVPAAIMSRSSQNSGVSSGHSLKRSAIQPSLSTNCDHRKKTRSPSAVSSIPTLSHNSSSLPIVSGTAMTAVAPDALSFPPLPQTASVLPPLPQTASPFSPHAANTWFPPQPWTTSFPPQFTPVPPQACNSPLFPHQAWNPPPFPPQAWNSLPLPPQTRNSHPLLRQPQITSSLPPQTRNSHPLLRQPQITSSLPPQNRNSHALLRQPQITSSFQPQSQTAQRPPLRPRTAQRPPLRPQTAPTQPPRTAPPQQLRPRTPPGVLPLPQTAPGIHLKWKGFDEASQPIGQNCFLCKRDISFTPEGPVSLPTVPPQVAVLPCGHAFHDHCLQLITPPDHLENPPCIPCAVGELAAFQVLLLIFVSSMENHNINRRNVDVALDGFSPVSSARIDWKSRKRSASGRNIDKVIEDTGNKTLDKQEESPTEEKMQDSSTELPVLSERRKALFEPLEPINGQRLSAESLLPPPDFDSASYPRGWLIGKKRKLVNVDVVESMRRIAVQEMNRKDREINGLNEQLEEDSRCLEHLQLQLLQERSKRAEVERENVMLQDQINMLMNMLQENDPIDDEGADEP</sequence>
<evidence type="ECO:0000256" key="8">
    <source>
        <dbReference type="PROSITE-ProRule" id="PRU00175"/>
    </source>
</evidence>
<feature type="compositionally biased region" description="Basic and acidic residues" evidence="10">
    <location>
        <begin position="261"/>
        <end position="273"/>
    </location>
</feature>
<dbReference type="UniPathway" id="UPA00196"/>
<feature type="region of interest" description="Disordered" evidence="10">
    <location>
        <begin position="1080"/>
        <end position="1107"/>
    </location>
</feature>
<feature type="transmembrane region" description="Helical" evidence="11">
    <location>
        <begin position="30"/>
        <end position="48"/>
    </location>
</feature>
<protein>
    <recommendedName>
        <fullName evidence="12">RING-type domain-containing protein</fullName>
    </recommendedName>
</protein>
<evidence type="ECO:0000256" key="9">
    <source>
        <dbReference type="SAM" id="Coils"/>
    </source>
</evidence>
<keyword evidence="4 11" id="KW-0812">Transmembrane</keyword>
<feature type="compositionally biased region" description="Polar residues" evidence="10">
    <location>
        <begin position="666"/>
        <end position="675"/>
    </location>
</feature>
<comment type="pathway">
    <text evidence="2">Glycolipid biosynthesis; glycosylphosphatidylinositol-anchor biosynthesis.</text>
</comment>
<evidence type="ECO:0000259" key="12">
    <source>
        <dbReference type="PROSITE" id="PS50089"/>
    </source>
</evidence>
<feature type="region of interest" description="Disordered" evidence="10">
    <location>
        <begin position="237"/>
        <end position="273"/>
    </location>
</feature>
<evidence type="ECO:0000313" key="13">
    <source>
        <dbReference type="EMBL" id="KAF3450997.1"/>
    </source>
</evidence>
<evidence type="ECO:0000256" key="3">
    <source>
        <dbReference type="ARBA" id="ARBA00022502"/>
    </source>
</evidence>
<evidence type="ECO:0000256" key="11">
    <source>
        <dbReference type="SAM" id="Phobius"/>
    </source>
</evidence>
<dbReference type="GO" id="GO:0006506">
    <property type="term" value="P:GPI anchor biosynthetic process"/>
    <property type="evidence" value="ECO:0007669"/>
    <property type="project" value="UniProtKB-UniPathway"/>
</dbReference>
<feature type="region of interest" description="Disordered" evidence="10">
    <location>
        <begin position="774"/>
        <end position="943"/>
    </location>
</feature>
<reference evidence="13" key="1">
    <citation type="submission" date="2020-03" db="EMBL/GenBank/DDBJ databases">
        <title>A high-quality chromosome-level genome assembly of a woody plant with both climbing and erect habits, Rhamnella rubrinervis.</title>
        <authorList>
            <person name="Lu Z."/>
            <person name="Yang Y."/>
            <person name="Zhu X."/>
            <person name="Sun Y."/>
        </authorList>
    </citation>
    <scope>NUCLEOTIDE SEQUENCE</scope>
    <source>
        <strain evidence="13">BYM</strain>
        <tissue evidence="13">Leaf</tissue>
    </source>
</reference>
<proteinExistence type="predicted"/>
<keyword evidence="5" id="KW-0256">Endoplasmic reticulum</keyword>
<feature type="compositionally biased region" description="Low complexity" evidence="10">
    <location>
        <begin position="313"/>
        <end position="329"/>
    </location>
</feature>
<dbReference type="GO" id="GO:0008270">
    <property type="term" value="F:zinc ion binding"/>
    <property type="evidence" value="ECO:0007669"/>
    <property type="project" value="UniProtKB-KW"/>
</dbReference>
<feature type="domain" description="RING-type" evidence="12">
    <location>
        <begin position="964"/>
        <end position="1019"/>
    </location>
</feature>
<name>A0A8K0MM18_9ROSA</name>
<dbReference type="AlphaFoldDB" id="A0A8K0MM18"/>
<feature type="compositionally biased region" description="Polar residues" evidence="10">
    <location>
        <begin position="718"/>
        <end position="734"/>
    </location>
</feature>
<keyword evidence="8" id="KW-0863">Zinc-finger</keyword>
<feature type="compositionally biased region" description="Polar residues" evidence="10">
    <location>
        <begin position="862"/>
        <end position="875"/>
    </location>
</feature>
<evidence type="ECO:0000256" key="10">
    <source>
        <dbReference type="SAM" id="MobiDB-lite"/>
    </source>
</evidence>
<feature type="compositionally biased region" description="Polar residues" evidence="10">
    <location>
        <begin position="882"/>
        <end position="896"/>
    </location>
</feature>
<evidence type="ECO:0000256" key="7">
    <source>
        <dbReference type="ARBA" id="ARBA00023136"/>
    </source>
</evidence>
<feature type="compositionally biased region" description="Low complexity" evidence="10">
    <location>
        <begin position="905"/>
        <end position="916"/>
    </location>
</feature>
<keyword evidence="8" id="KW-0479">Metal-binding</keyword>
<evidence type="ECO:0000313" key="14">
    <source>
        <dbReference type="Proteomes" id="UP000796880"/>
    </source>
</evidence>
<dbReference type="InterPro" id="IPR038864">
    <property type="entry name" value="HDR1"/>
</dbReference>
<evidence type="ECO:0000256" key="4">
    <source>
        <dbReference type="ARBA" id="ARBA00022692"/>
    </source>
</evidence>
<dbReference type="InterPro" id="IPR001841">
    <property type="entry name" value="Znf_RING"/>
</dbReference>
<keyword evidence="9" id="KW-0175">Coiled coil</keyword>
<evidence type="ECO:0000256" key="1">
    <source>
        <dbReference type="ARBA" id="ARBA00004477"/>
    </source>
</evidence>
<feature type="region of interest" description="Disordered" evidence="10">
    <location>
        <begin position="306"/>
        <end position="329"/>
    </location>
</feature>
<organism evidence="13 14">
    <name type="scientific">Rhamnella rubrinervis</name>
    <dbReference type="NCBI Taxonomy" id="2594499"/>
    <lineage>
        <taxon>Eukaryota</taxon>
        <taxon>Viridiplantae</taxon>
        <taxon>Streptophyta</taxon>
        <taxon>Embryophyta</taxon>
        <taxon>Tracheophyta</taxon>
        <taxon>Spermatophyta</taxon>
        <taxon>Magnoliopsida</taxon>
        <taxon>eudicotyledons</taxon>
        <taxon>Gunneridae</taxon>
        <taxon>Pentapetalae</taxon>
        <taxon>rosids</taxon>
        <taxon>fabids</taxon>
        <taxon>Rosales</taxon>
        <taxon>Rhamnaceae</taxon>
        <taxon>rhamnoid group</taxon>
        <taxon>Rhamneae</taxon>
        <taxon>Rhamnella</taxon>
    </lineage>
</organism>
<feature type="transmembrane region" description="Helical" evidence="11">
    <location>
        <begin position="206"/>
        <end position="225"/>
    </location>
</feature>
<keyword evidence="7 11" id="KW-0472">Membrane</keyword>
<dbReference type="PROSITE" id="PS50089">
    <property type="entry name" value="ZF_RING_2"/>
    <property type="match status" value="1"/>
</dbReference>
<keyword evidence="3" id="KW-0337">GPI-anchor biosynthesis</keyword>
<dbReference type="GO" id="GO:0005789">
    <property type="term" value="C:endoplasmic reticulum membrane"/>
    <property type="evidence" value="ECO:0007669"/>
    <property type="project" value="UniProtKB-SubCell"/>
</dbReference>
<feature type="compositionally biased region" description="Basic and acidic residues" evidence="10">
    <location>
        <begin position="1080"/>
        <end position="1102"/>
    </location>
</feature>
<feature type="transmembrane region" description="Helical" evidence="11">
    <location>
        <begin position="134"/>
        <end position="154"/>
    </location>
</feature>
<dbReference type="Pfam" id="PF06699">
    <property type="entry name" value="PIG-F"/>
    <property type="match status" value="1"/>
</dbReference>
<feature type="transmembrane region" description="Helical" evidence="11">
    <location>
        <begin position="100"/>
        <end position="122"/>
    </location>
</feature>
<dbReference type="Proteomes" id="UP000796880">
    <property type="component" value="Unassembled WGS sequence"/>
</dbReference>
<comment type="subcellular location">
    <subcellularLocation>
        <location evidence="1">Endoplasmic reticulum membrane</location>
        <topology evidence="1">Multi-pass membrane protein</topology>
    </subcellularLocation>
</comment>
<keyword evidence="14" id="KW-1185">Reference proteome</keyword>
<dbReference type="GO" id="GO:0009909">
    <property type="term" value="P:regulation of flower development"/>
    <property type="evidence" value="ECO:0007669"/>
    <property type="project" value="InterPro"/>
</dbReference>
<evidence type="ECO:0000256" key="2">
    <source>
        <dbReference type="ARBA" id="ARBA00004687"/>
    </source>
</evidence>
<dbReference type="PANTHER" id="PTHR37205">
    <property type="entry name" value="F23A5.30 PROTEIN"/>
    <property type="match status" value="1"/>
</dbReference>
<comment type="caution">
    <text evidence="13">The sequence shown here is derived from an EMBL/GenBank/DDBJ whole genome shotgun (WGS) entry which is preliminary data.</text>
</comment>
<feature type="coiled-coil region" evidence="9">
    <location>
        <begin position="1168"/>
        <end position="1230"/>
    </location>
</feature>
<keyword evidence="6 11" id="KW-1133">Transmembrane helix</keyword>
<dbReference type="InterPro" id="IPR009580">
    <property type="entry name" value="GPI_biosynthesis_protein_Pig-F"/>
</dbReference>
<feature type="region of interest" description="Disordered" evidence="10">
    <location>
        <begin position="666"/>
        <end position="734"/>
    </location>
</feature>
<dbReference type="CDD" id="cd16448">
    <property type="entry name" value="RING-H2"/>
    <property type="match status" value="1"/>
</dbReference>